<dbReference type="EMBL" id="JACASI010000025">
    <property type="protein sequence ID" value="MCQ3829440.1"/>
    <property type="molecule type" value="Genomic_DNA"/>
</dbReference>
<gene>
    <name evidence="1" type="ORF">HXX02_08270</name>
</gene>
<dbReference type="Proteomes" id="UP001205566">
    <property type="component" value="Unassembled WGS sequence"/>
</dbReference>
<accession>A0ABT1P005</accession>
<protein>
    <recommendedName>
        <fullName evidence="3">DUF3619 family protein</fullName>
    </recommendedName>
</protein>
<reference evidence="1" key="1">
    <citation type="thesis" date="2020" institute="Technische Universitat Dresden" country="Dresden, Germany">
        <title>The Agarolytic System of Microbulbifer elongatus PORT2, Isolated from Batu Karas, Pangandaran West Java Indonesia.</title>
        <authorList>
            <person name="Anggraeni S.R."/>
        </authorList>
    </citation>
    <scope>NUCLEOTIDE SEQUENCE</scope>
    <source>
        <strain evidence="1">PORT2</strain>
    </source>
</reference>
<sequence length="132" mass="14369">MKFPRGQTEDPKDRRLREQQKIVAGARKAMAQRDEALDGETRSRLRRARSAALEEAANAGSAAGRWLPVGVAGVAATVVVALLVGRGEVPQSAEVALLADAWLLEEDAELEMIEDVEFYQWLAEEALDGHSS</sequence>
<evidence type="ECO:0000313" key="1">
    <source>
        <dbReference type="EMBL" id="MCQ3829440.1"/>
    </source>
</evidence>
<proteinExistence type="predicted"/>
<dbReference type="RefSeq" id="WP_255874287.1">
    <property type="nucleotide sequence ID" value="NZ_JACASI010000025.1"/>
</dbReference>
<name>A0ABT1P005_9GAMM</name>
<keyword evidence="2" id="KW-1185">Reference proteome</keyword>
<organism evidence="1 2">
    <name type="scientific">Microbulbifer elongatus</name>
    <dbReference type="NCBI Taxonomy" id="86173"/>
    <lineage>
        <taxon>Bacteria</taxon>
        <taxon>Pseudomonadati</taxon>
        <taxon>Pseudomonadota</taxon>
        <taxon>Gammaproteobacteria</taxon>
        <taxon>Cellvibrionales</taxon>
        <taxon>Microbulbiferaceae</taxon>
        <taxon>Microbulbifer</taxon>
    </lineage>
</organism>
<evidence type="ECO:0000313" key="2">
    <source>
        <dbReference type="Proteomes" id="UP001205566"/>
    </source>
</evidence>
<evidence type="ECO:0008006" key="3">
    <source>
        <dbReference type="Google" id="ProtNLM"/>
    </source>
</evidence>
<comment type="caution">
    <text evidence="1">The sequence shown here is derived from an EMBL/GenBank/DDBJ whole genome shotgun (WGS) entry which is preliminary data.</text>
</comment>